<keyword evidence="6" id="KW-1185">Reference proteome</keyword>
<dbReference type="OrthoDB" id="205623at2759"/>
<dbReference type="InterPro" id="IPR000863">
    <property type="entry name" value="Sulfotransferase_dom"/>
</dbReference>
<name>R0F7P7_9BRAS</name>
<dbReference type="KEGG" id="crb:17877615"/>
<accession>R0F7P7</accession>
<dbReference type="GO" id="GO:0008146">
    <property type="term" value="F:sulfotransferase activity"/>
    <property type="evidence" value="ECO:0007669"/>
    <property type="project" value="InterPro"/>
</dbReference>
<reference evidence="6" key="1">
    <citation type="journal article" date="2013" name="Nat. Genet.">
        <title>The Capsella rubella genome and the genomic consequences of rapid mating system evolution.</title>
        <authorList>
            <person name="Slotte T."/>
            <person name="Hazzouri K.M."/>
            <person name="Agren J.A."/>
            <person name="Koenig D."/>
            <person name="Maumus F."/>
            <person name="Guo Y.L."/>
            <person name="Steige K."/>
            <person name="Platts A.E."/>
            <person name="Escobar J.S."/>
            <person name="Newman L.K."/>
            <person name="Wang W."/>
            <person name="Mandakova T."/>
            <person name="Vello E."/>
            <person name="Smith L.M."/>
            <person name="Henz S.R."/>
            <person name="Steffen J."/>
            <person name="Takuno S."/>
            <person name="Brandvain Y."/>
            <person name="Coop G."/>
            <person name="Andolfatto P."/>
            <person name="Hu T.T."/>
            <person name="Blanchette M."/>
            <person name="Clark R.M."/>
            <person name="Quesneville H."/>
            <person name="Nordborg M."/>
            <person name="Gaut B.S."/>
            <person name="Lysak M.A."/>
            <person name="Jenkins J."/>
            <person name="Grimwood J."/>
            <person name="Chapman J."/>
            <person name="Prochnik S."/>
            <person name="Shu S."/>
            <person name="Rokhsar D."/>
            <person name="Schmutz J."/>
            <person name="Weigel D."/>
            <person name="Wright S.I."/>
        </authorList>
    </citation>
    <scope>NUCLEOTIDE SEQUENCE [LARGE SCALE GENOMIC DNA]</scope>
    <source>
        <strain evidence="6">cv. Monte Gargano</strain>
    </source>
</reference>
<evidence type="ECO:0000256" key="3">
    <source>
        <dbReference type="RuleBase" id="RU361155"/>
    </source>
</evidence>
<dbReference type="Pfam" id="PF00685">
    <property type="entry name" value="Sulfotransfer_1"/>
    <property type="match status" value="1"/>
</dbReference>
<proteinExistence type="inferred from homology"/>
<evidence type="ECO:0000256" key="2">
    <source>
        <dbReference type="ARBA" id="ARBA00022679"/>
    </source>
</evidence>
<evidence type="ECO:0000256" key="1">
    <source>
        <dbReference type="ARBA" id="ARBA00005771"/>
    </source>
</evidence>
<dbReference type="Proteomes" id="UP000029121">
    <property type="component" value="Unassembled WGS sequence"/>
</dbReference>
<dbReference type="eggNOG" id="KOG1584">
    <property type="taxonomic scope" value="Eukaryota"/>
</dbReference>
<gene>
    <name evidence="5" type="ORF">CARUB_v10006321mg</name>
</gene>
<feature type="domain" description="Sulfotransferase" evidence="4">
    <location>
        <begin position="65"/>
        <end position="324"/>
    </location>
</feature>
<sequence length="327" mass="37660">MNHTEPQRNFGDEEDIRTEVRSLISSLPSDTNIQGKKLCNYQGCWYYYKNLQAVLDYQKHFKPLDSDIIVTSYPKSGTTWLKALTVALLHRSEDGLQSHPLTSDSPHGLVPFLEMDLYHKSSTPDLTKLSSSPRLFSTHMPLHTLREPLKDSPCKIVYVCRNVKDVLVSLWHFRSKIGKKEAERSGLESIIESFCKGVDNYGPIWDHVLSYWKGSLEDPKHVLFMRYEDLKEEPYAQVMRLAEFLDCPFTEQEIRTGSVEKISDLCSLSSLSNLDINKTGISWNNVDHSIFFRKGEVDDWKNHLTTEMANKIDMIMDEKFQGSGLKM</sequence>
<keyword evidence="2 3" id="KW-0808">Transferase</keyword>
<protein>
    <recommendedName>
        <fullName evidence="3">Sulfotransferase</fullName>
        <ecNumber evidence="3">2.8.2.-</ecNumber>
    </recommendedName>
</protein>
<dbReference type="AlphaFoldDB" id="R0F7P7"/>
<organism evidence="5 6">
    <name type="scientific">Capsella rubella</name>
    <dbReference type="NCBI Taxonomy" id="81985"/>
    <lineage>
        <taxon>Eukaryota</taxon>
        <taxon>Viridiplantae</taxon>
        <taxon>Streptophyta</taxon>
        <taxon>Embryophyta</taxon>
        <taxon>Tracheophyta</taxon>
        <taxon>Spermatophyta</taxon>
        <taxon>Magnoliopsida</taxon>
        <taxon>eudicotyledons</taxon>
        <taxon>Gunneridae</taxon>
        <taxon>Pentapetalae</taxon>
        <taxon>rosids</taxon>
        <taxon>malvids</taxon>
        <taxon>Brassicales</taxon>
        <taxon>Brassicaceae</taxon>
        <taxon>Camelineae</taxon>
        <taxon>Capsella</taxon>
    </lineage>
</organism>
<dbReference type="PANTHER" id="PTHR11783">
    <property type="entry name" value="SULFOTRANSFERASE SULT"/>
    <property type="match status" value="1"/>
</dbReference>
<evidence type="ECO:0000313" key="5">
    <source>
        <dbReference type="EMBL" id="EOA17912.1"/>
    </source>
</evidence>
<evidence type="ECO:0000259" key="4">
    <source>
        <dbReference type="Pfam" id="PF00685"/>
    </source>
</evidence>
<comment type="similarity">
    <text evidence="1 3">Belongs to the sulfotransferase 1 family.</text>
</comment>
<evidence type="ECO:0000313" key="6">
    <source>
        <dbReference type="Proteomes" id="UP000029121"/>
    </source>
</evidence>
<dbReference type="SUPFAM" id="SSF52540">
    <property type="entry name" value="P-loop containing nucleoside triphosphate hydrolases"/>
    <property type="match status" value="1"/>
</dbReference>
<dbReference type="Gene3D" id="3.40.50.300">
    <property type="entry name" value="P-loop containing nucleotide triphosphate hydrolases"/>
    <property type="match status" value="1"/>
</dbReference>
<dbReference type="EMBL" id="KB870811">
    <property type="protein sequence ID" value="EOA17912.1"/>
    <property type="molecule type" value="Genomic_DNA"/>
</dbReference>
<dbReference type="InterPro" id="IPR027417">
    <property type="entry name" value="P-loop_NTPase"/>
</dbReference>
<dbReference type="EC" id="2.8.2.-" evidence="3"/>